<dbReference type="Proteomes" id="UP000018688">
    <property type="component" value="Unassembled WGS sequence"/>
</dbReference>
<comment type="caution">
    <text evidence="2">The sequence shown here is derived from an EMBL/GenBank/DDBJ whole genome shotgun (WGS) entry which is preliminary data.</text>
</comment>
<dbReference type="InterPro" id="IPR036653">
    <property type="entry name" value="CinA-like_C"/>
</dbReference>
<proteinExistence type="predicted"/>
<dbReference type="NCBIfam" id="TIGR00199">
    <property type="entry name" value="PncC_domain"/>
    <property type="match status" value="1"/>
</dbReference>
<gene>
    <name evidence="2" type="ORF">HMPREF2087_00215</name>
</gene>
<accession>V8CKM2</accession>
<dbReference type="RefSeq" id="WP_023929116.1">
    <property type="nucleotide sequence ID" value="NZ_KI669458.1"/>
</dbReference>
<dbReference type="STRING" id="1357399.HMPREF2087_00215"/>
<feature type="domain" description="CinA C-terminal" evidence="1">
    <location>
        <begin position="72"/>
        <end position="203"/>
    </location>
</feature>
<dbReference type="HOGENOM" id="CLU_030805_1_0_7"/>
<evidence type="ECO:0000313" key="3">
    <source>
        <dbReference type="Proteomes" id="UP000018688"/>
    </source>
</evidence>
<dbReference type="EMBL" id="AZJJ01000001">
    <property type="protein sequence ID" value="ETD27306.1"/>
    <property type="molecule type" value="Genomic_DNA"/>
</dbReference>
<dbReference type="AlphaFoldDB" id="V8CKM2"/>
<evidence type="ECO:0000259" key="1">
    <source>
        <dbReference type="Pfam" id="PF02464"/>
    </source>
</evidence>
<name>V8CKM2_9HELI</name>
<dbReference type="eggNOG" id="COG1546">
    <property type="taxonomic scope" value="Bacteria"/>
</dbReference>
<dbReference type="Gene3D" id="3.90.950.20">
    <property type="entry name" value="CinA-like"/>
    <property type="match status" value="1"/>
</dbReference>
<dbReference type="SUPFAM" id="SSF142433">
    <property type="entry name" value="CinA-like"/>
    <property type="match status" value="1"/>
</dbReference>
<organism evidence="2 3">
    <name type="scientific">Helicobacter canis NCTC 12740</name>
    <dbReference type="NCBI Taxonomy" id="1357399"/>
    <lineage>
        <taxon>Bacteria</taxon>
        <taxon>Pseudomonadati</taxon>
        <taxon>Campylobacterota</taxon>
        <taxon>Epsilonproteobacteria</taxon>
        <taxon>Campylobacterales</taxon>
        <taxon>Helicobacteraceae</taxon>
        <taxon>Helicobacter</taxon>
    </lineage>
</organism>
<evidence type="ECO:0000313" key="2">
    <source>
        <dbReference type="EMBL" id="ETD27306.1"/>
    </source>
</evidence>
<dbReference type="Pfam" id="PF02464">
    <property type="entry name" value="CinA"/>
    <property type="match status" value="1"/>
</dbReference>
<dbReference type="PATRIC" id="fig|1357399.3.peg.219"/>
<protein>
    <recommendedName>
        <fullName evidence="1">CinA C-terminal domain-containing protein</fullName>
    </recommendedName>
</protein>
<dbReference type="InterPro" id="IPR008136">
    <property type="entry name" value="CinA_C"/>
</dbReference>
<sequence length="251" mass="27126">MTNNASKVIIFLNMDIDSARVLCAEMVAKCGICWESKESYARIQGAQEQLDKFEIWVCGFFRQEVILGECIESIAIEKLKARGLTLATAESCTGGLISYRFTRIGGASSVFVGGIIGYANTIKEQILEVSKDSLQDFGAVSEPVVEQMLRGALKKFGADVAIASSGIAGPSGGSSQKPVGSVFIGVQAAGNAPMIEQHFFPTDNLNTLAKHHQPLDYTPATLSYNITAREYIQLEASAKAIEMLIKYLNDK</sequence>
<keyword evidence="3" id="KW-1185">Reference proteome</keyword>
<reference evidence="2 3" key="1">
    <citation type="submission" date="2013-10" db="EMBL/GenBank/DDBJ databases">
        <title>The Genome Sequence of Helicobacter canis NCTC 12740.</title>
        <authorList>
            <consortium name="The Broad Institute Genomics Platform"/>
            <person name="Earl A."/>
            <person name="Fox J.G."/>
            <person name="Shen Z."/>
            <person name="Young S.K."/>
            <person name="Zeng Q."/>
            <person name="Gargeya S."/>
            <person name="Fitzgerald M."/>
            <person name="Abouelleil A."/>
            <person name="Alvarado L."/>
            <person name="Chapman S.B."/>
            <person name="Gainer-Dewar J."/>
            <person name="Goldberg J."/>
            <person name="Griggs A."/>
            <person name="Gujja S."/>
            <person name="Hansen M."/>
            <person name="Howarth C."/>
            <person name="Imamovic A."/>
            <person name="Ireland A."/>
            <person name="Larimer J."/>
            <person name="McCowan C."/>
            <person name="Murphy C."/>
            <person name="Pearson M."/>
            <person name="Poon T.W."/>
            <person name="Priest M."/>
            <person name="Roberts A."/>
            <person name="Saif S."/>
            <person name="Shea T."/>
            <person name="Sykes S."/>
            <person name="Wortman J."/>
            <person name="Nusbaum C."/>
            <person name="Birren B."/>
        </authorList>
    </citation>
    <scope>NUCLEOTIDE SEQUENCE [LARGE SCALE GENOMIC DNA]</scope>
    <source>
        <strain evidence="2 3">NCTC 12740</strain>
    </source>
</reference>